<proteinExistence type="predicted"/>
<evidence type="ECO:0000313" key="1">
    <source>
        <dbReference type="EMBL" id="MBA4544402.1"/>
    </source>
</evidence>
<dbReference type="Proteomes" id="UP000530514">
    <property type="component" value="Unassembled WGS sequence"/>
</dbReference>
<accession>A0A7W1XD77</accession>
<comment type="caution">
    <text evidence="1">The sequence shown here is derived from an EMBL/GenBank/DDBJ whole genome shotgun (WGS) entry which is preliminary data.</text>
</comment>
<name>A0A7W1XD77_9BACL</name>
<keyword evidence="2" id="KW-1185">Reference proteome</keyword>
<sequence>MSEKETVIMSKINLNQRSSFSYHFYGDPEKAETVLTKIDDVEKKIKWFVNYIRYSLAKIQSELLDLWKKGHIEEKKAVLYLIEHYQIEKWMEEKGLAILHSLIKELQSKEFNDTEISYLESVLEHQIEIAVDFMISSRVSPVVKLDQIEILMNYIKELPFDLKFEMNLDSFTIKKVKIKQISIIDDLEFTRRFRFMNQNKECIGNKCKNYSIISRYDGENHEIRRVSFKNNLRRNMFGRIET</sequence>
<evidence type="ECO:0000313" key="2">
    <source>
        <dbReference type="Proteomes" id="UP000530514"/>
    </source>
</evidence>
<protein>
    <submittedName>
        <fullName evidence="1">Uncharacterized protein</fullName>
    </submittedName>
</protein>
<gene>
    <name evidence="1" type="ORF">H1164_16270</name>
</gene>
<reference evidence="1 2" key="1">
    <citation type="submission" date="2020-07" db="EMBL/GenBank/DDBJ databases">
        <authorList>
            <person name="Feng H."/>
        </authorList>
    </citation>
    <scope>NUCLEOTIDE SEQUENCE [LARGE SCALE GENOMIC DNA]</scope>
    <source>
        <strain evidence="2">s-11</strain>
    </source>
</reference>
<organism evidence="1 2">
    <name type="scientific">Thermoactinomyces daqus</name>
    <dbReference type="NCBI Taxonomy" id="1329516"/>
    <lineage>
        <taxon>Bacteria</taxon>
        <taxon>Bacillati</taxon>
        <taxon>Bacillota</taxon>
        <taxon>Bacilli</taxon>
        <taxon>Bacillales</taxon>
        <taxon>Thermoactinomycetaceae</taxon>
        <taxon>Thermoactinomyces</taxon>
    </lineage>
</organism>
<dbReference type="EMBL" id="JACEIP010000038">
    <property type="protein sequence ID" value="MBA4544402.1"/>
    <property type="molecule type" value="Genomic_DNA"/>
</dbReference>
<dbReference type="RefSeq" id="WP_033099147.1">
    <property type="nucleotide sequence ID" value="NZ_JACEIP010000038.1"/>
</dbReference>
<dbReference type="AlphaFoldDB" id="A0A7W1XD77"/>